<comment type="similarity">
    <text evidence="1">Belongs to the asaB hydroxylase/desaturase family.</text>
</comment>
<keyword evidence="3" id="KW-1185">Reference proteome</keyword>
<evidence type="ECO:0008006" key="4">
    <source>
        <dbReference type="Google" id="ProtNLM"/>
    </source>
</evidence>
<organism evidence="2 3">
    <name type="scientific">Conoideocrella luteorostrata</name>
    <dbReference type="NCBI Taxonomy" id="1105319"/>
    <lineage>
        <taxon>Eukaryota</taxon>
        <taxon>Fungi</taxon>
        <taxon>Dikarya</taxon>
        <taxon>Ascomycota</taxon>
        <taxon>Pezizomycotina</taxon>
        <taxon>Sordariomycetes</taxon>
        <taxon>Hypocreomycetidae</taxon>
        <taxon>Hypocreales</taxon>
        <taxon>Clavicipitaceae</taxon>
        <taxon>Conoideocrella</taxon>
    </lineage>
</organism>
<comment type="caution">
    <text evidence="2">The sequence shown here is derived from an EMBL/GenBank/DDBJ whole genome shotgun (WGS) entry which is preliminary data.</text>
</comment>
<dbReference type="Proteomes" id="UP001251528">
    <property type="component" value="Unassembled WGS sequence"/>
</dbReference>
<dbReference type="EMBL" id="JASWJB010000126">
    <property type="protein sequence ID" value="KAK2595622.1"/>
    <property type="molecule type" value="Genomic_DNA"/>
</dbReference>
<evidence type="ECO:0000313" key="3">
    <source>
        <dbReference type="Proteomes" id="UP001251528"/>
    </source>
</evidence>
<evidence type="ECO:0000256" key="1">
    <source>
        <dbReference type="ARBA" id="ARBA00023604"/>
    </source>
</evidence>
<dbReference type="AlphaFoldDB" id="A0AAJ0CN07"/>
<evidence type="ECO:0000313" key="2">
    <source>
        <dbReference type="EMBL" id="KAK2595622.1"/>
    </source>
</evidence>
<gene>
    <name evidence="2" type="ORF">QQS21_006669</name>
</gene>
<dbReference type="InterPro" id="IPR044053">
    <property type="entry name" value="AsaB-like"/>
</dbReference>
<dbReference type="GO" id="GO:0016491">
    <property type="term" value="F:oxidoreductase activity"/>
    <property type="evidence" value="ECO:0007669"/>
    <property type="project" value="InterPro"/>
</dbReference>
<protein>
    <recommendedName>
        <fullName evidence="4">Methyltransferase</fullName>
    </recommendedName>
</protein>
<dbReference type="NCBIfam" id="NF041278">
    <property type="entry name" value="CmcJ_NvfI_EfuI"/>
    <property type="match status" value="1"/>
</dbReference>
<accession>A0AAJ0CN07</accession>
<reference evidence="2" key="1">
    <citation type="submission" date="2023-06" db="EMBL/GenBank/DDBJ databases">
        <title>Conoideocrella luteorostrata (Hypocreales: Clavicipitaceae), a potential biocontrol fungus for elongate hemlock scale in United States Christmas tree production areas.</title>
        <authorList>
            <person name="Barrett H."/>
            <person name="Lovett B."/>
            <person name="Macias A.M."/>
            <person name="Stajich J.E."/>
            <person name="Kasson M.T."/>
        </authorList>
    </citation>
    <scope>NUCLEOTIDE SEQUENCE</scope>
    <source>
        <strain evidence="2">ARSEF 14590</strain>
    </source>
</reference>
<dbReference type="PANTHER" id="PTHR34598">
    <property type="entry name" value="BLL6449 PROTEIN"/>
    <property type="match status" value="1"/>
</dbReference>
<dbReference type="PANTHER" id="PTHR34598:SF3">
    <property type="entry name" value="OXIDOREDUCTASE AN1597"/>
    <property type="match status" value="1"/>
</dbReference>
<proteinExistence type="inferred from homology"/>
<sequence>MDTYIRYISRSPVFEVEKAFTTDFPVDHVKGARQTNQEEDVRPVRINTIDSPGKWKLDEHGFCFIKAETRLRAYEAINQREKVQKSYWREIEAILHRNFPRYSRIESFDFTVRKRDPDFPAKARGYRAEYVPPATTAHCDYSQHGSHLVLQHSFPGQEKAWKDKTYDLINVWRPLNATDDWPLAVCDYETVDQENDILLTDSIRRNMVSEVSLLHYNEMHKWYYLKDHGLDDLLVFRNTDSSGKLPRAFHAAIPNPDSTGPPRESVEVRLVAFY</sequence>
<name>A0AAJ0CN07_9HYPO</name>